<evidence type="ECO:0000313" key="1">
    <source>
        <dbReference type="EMBL" id="MFD0287417.1"/>
    </source>
</evidence>
<protein>
    <recommendedName>
        <fullName evidence="3">PPM-type phosphatase domain-containing protein</fullName>
    </recommendedName>
</protein>
<sequence>MSLATGQQDGIALGTDGFVRSVPGPPVKVAREIIAHGNTGVHSSSLRPATASSPHCSMAGEEMLTDVGLVLLTRRENQEVTS</sequence>
<proteinExistence type="predicted"/>
<evidence type="ECO:0008006" key="3">
    <source>
        <dbReference type="Google" id="ProtNLM"/>
    </source>
</evidence>
<gene>
    <name evidence="1" type="ORF">ACFQZP_38280</name>
</gene>
<dbReference type="Proteomes" id="UP001596957">
    <property type="component" value="Unassembled WGS sequence"/>
</dbReference>
<evidence type="ECO:0000313" key="2">
    <source>
        <dbReference type="Proteomes" id="UP001596957"/>
    </source>
</evidence>
<organism evidence="1 2">
    <name type="scientific">Streptomyces lutosisoli</name>
    <dbReference type="NCBI Taxonomy" id="2665721"/>
    <lineage>
        <taxon>Bacteria</taxon>
        <taxon>Bacillati</taxon>
        <taxon>Actinomycetota</taxon>
        <taxon>Actinomycetes</taxon>
        <taxon>Kitasatosporales</taxon>
        <taxon>Streptomycetaceae</taxon>
        <taxon>Streptomyces</taxon>
    </lineage>
</organism>
<keyword evidence="2" id="KW-1185">Reference proteome</keyword>
<dbReference type="RefSeq" id="WP_381263309.1">
    <property type="nucleotide sequence ID" value="NZ_JBHTBI010000075.1"/>
</dbReference>
<dbReference type="EMBL" id="JBHTEC010000001">
    <property type="protein sequence ID" value="MFD0287417.1"/>
    <property type="molecule type" value="Genomic_DNA"/>
</dbReference>
<accession>A0ABW2VTZ9</accession>
<name>A0ABW2VTZ9_9ACTN</name>
<reference evidence="2" key="1">
    <citation type="journal article" date="2019" name="Int. J. Syst. Evol. Microbiol.">
        <title>The Global Catalogue of Microorganisms (GCM) 10K type strain sequencing project: providing services to taxonomists for standard genome sequencing and annotation.</title>
        <authorList>
            <consortium name="The Broad Institute Genomics Platform"/>
            <consortium name="The Broad Institute Genome Sequencing Center for Infectious Disease"/>
            <person name="Wu L."/>
            <person name="Ma J."/>
        </authorList>
    </citation>
    <scope>NUCLEOTIDE SEQUENCE [LARGE SCALE GENOMIC DNA]</scope>
    <source>
        <strain evidence="2">CGMCC 4.7198</strain>
    </source>
</reference>
<comment type="caution">
    <text evidence="1">The sequence shown here is derived from an EMBL/GenBank/DDBJ whole genome shotgun (WGS) entry which is preliminary data.</text>
</comment>